<dbReference type="EMBL" id="SAYW01000001">
    <property type="protein sequence ID" value="RWU10955.1"/>
    <property type="molecule type" value="Genomic_DNA"/>
</dbReference>
<proteinExistence type="predicted"/>
<dbReference type="RefSeq" id="WP_113646440.1">
    <property type="nucleotide sequence ID" value="NZ_QMHN01000001.1"/>
</dbReference>
<dbReference type="InterPro" id="IPR046232">
    <property type="entry name" value="DUF6265"/>
</dbReference>
<dbReference type="Pfam" id="PF19780">
    <property type="entry name" value="DUF6265"/>
    <property type="match status" value="1"/>
</dbReference>
<accession>A0A451GDJ8</accession>
<sequence>MKTRLFFVVIVIVVFCSWAMPIRDSIKKATWLIGTWENKTSRGSIYETWAKVNDKELFAKSYALKERDTMVFESVLLVEEKGGLFYIPIVTNQNGGQPVRFTLKTISDTTLIFENPQHDFPQIISYTKIDNDRLVAEISGVKNGQQRKQTFPMQRIR</sequence>
<protein>
    <recommendedName>
        <fullName evidence="1">DUF6265 domain-containing protein</fullName>
    </recommendedName>
</protein>
<dbReference type="AlphaFoldDB" id="A0A451GDJ8"/>
<comment type="caution">
    <text evidence="2">The sequence shown here is derived from an EMBL/GenBank/DDBJ whole genome shotgun (WGS) entry which is preliminary data.</text>
</comment>
<evidence type="ECO:0000313" key="2">
    <source>
        <dbReference type="EMBL" id="RWU10955.1"/>
    </source>
</evidence>
<organism evidence="2 3">
    <name type="scientific">Pedobacter chitinilyticus</name>
    <dbReference type="NCBI Taxonomy" id="2233776"/>
    <lineage>
        <taxon>Bacteria</taxon>
        <taxon>Pseudomonadati</taxon>
        <taxon>Bacteroidota</taxon>
        <taxon>Sphingobacteriia</taxon>
        <taxon>Sphingobacteriales</taxon>
        <taxon>Sphingobacteriaceae</taxon>
        <taxon>Pedobacter</taxon>
    </lineage>
</organism>
<feature type="domain" description="DUF6265" evidence="1">
    <location>
        <begin position="31"/>
        <end position="139"/>
    </location>
</feature>
<keyword evidence="3" id="KW-1185">Reference proteome</keyword>
<evidence type="ECO:0000313" key="3">
    <source>
        <dbReference type="Proteomes" id="UP000284120"/>
    </source>
</evidence>
<reference evidence="2 3" key="1">
    <citation type="submission" date="2018-06" db="EMBL/GenBank/DDBJ databases">
        <title>Pedobacter endophyticus sp. nov., an endophytic bacterium isolated from a leaf of Triticum aestivum.</title>
        <authorList>
            <person name="Zhang L."/>
        </authorList>
    </citation>
    <scope>NUCLEOTIDE SEQUENCE [LARGE SCALE GENOMIC DNA]</scope>
    <source>
        <strain evidence="2 3">CM134L-2</strain>
    </source>
</reference>
<gene>
    <name evidence="2" type="ORF">DPV69_06395</name>
</gene>
<name>A0A451GDJ8_9SPHI</name>
<dbReference type="OrthoDB" id="5382295at2"/>
<evidence type="ECO:0000259" key="1">
    <source>
        <dbReference type="Pfam" id="PF19780"/>
    </source>
</evidence>
<dbReference type="Proteomes" id="UP000284120">
    <property type="component" value="Unassembled WGS sequence"/>
</dbReference>